<protein>
    <submittedName>
        <fullName evidence="1">Uncharacterized protein</fullName>
    </submittedName>
</protein>
<gene>
    <name evidence="1" type="ORF">B6N60_03417</name>
</gene>
<evidence type="ECO:0000313" key="1">
    <source>
        <dbReference type="EMBL" id="QXE24709.1"/>
    </source>
</evidence>
<reference evidence="1" key="1">
    <citation type="submission" date="2017-04" db="EMBL/GenBank/DDBJ databases">
        <title>Genome deletions in a multicellular cyanobacterial endosymbiont for morphological adaptation in marine diatoms.</title>
        <authorList>
            <person name="Wang Y."/>
            <person name="Gao H."/>
            <person name="Li R."/>
            <person name="Xu X."/>
        </authorList>
    </citation>
    <scope>NUCLEOTIDE SEQUENCE</scope>
    <source>
        <strain evidence="1">FACHB 800</strain>
    </source>
</reference>
<dbReference type="RefSeq" id="WP_190601541.1">
    <property type="nucleotide sequence ID" value="NZ_CP021056.1"/>
</dbReference>
<name>A0A975T9R5_9NOST</name>
<dbReference type="EMBL" id="CP021056">
    <property type="protein sequence ID" value="QXE24709.1"/>
    <property type="molecule type" value="Genomic_DNA"/>
</dbReference>
<sequence length="57" mass="6751">MLPPENIEDLYEPINNAPLEVRQIIDKVLKLEKSRLDRKRKSHINEDILEIVKESVQ</sequence>
<dbReference type="AlphaFoldDB" id="A0A975T9R5"/>
<dbReference type="Proteomes" id="UP000683511">
    <property type="component" value="Chromosome"/>
</dbReference>
<keyword evidence="2" id="KW-1185">Reference proteome</keyword>
<dbReference type="KEGG" id="rsin:B6N60_03417"/>
<proteinExistence type="predicted"/>
<organism evidence="1 2">
    <name type="scientific">Richelia sinica FACHB-800</name>
    <dbReference type="NCBI Taxonomy" id="1357546"/>
    <lineage>
        <taxon>Bacteria</taxon>
        <taxon>Bacillati</taxon>
        <taxon>Cyanobacteriota</taxon>
        <taxon>Cyanophyceae</taxon>
        <taxon>Nostocales</taxon>
        <taxon>Nostocaceae</taxon>
        <taxon>Richelia</taxon>
    </lineage>
</organism>
<accession>A0A975T9R5</accession>
<evidence type="ECO:0000313" key="2">
    <source>
        <dbReference type="Proteomes" id="UP000683511"/>
    </source>
</evidence>